<keyword evidence="1" id="KW-0732">Signal</keyword>
<dbReference type="WBParaSite" id="PSAMB.scaffold642size44778.g7662.t1">
    <property type="protein sequence ID" value="PSAMB.scaffold642size44778.g7662.t1"/>
    <property type="gene ID" value="PSAMB.scaffold642size44778.g7662"/>
</dbReference>
<feature type="chain" id="PRO_5037272235" evidence="1">
    <location>
        <begin position="19"/>
        <end position="150"/>
    </location>
</feature>
<reference evidence="3" key="1">
    <citation type="submission" date="2022-11" db="UniProtKB">
        <authorList>
            <consortium name="WormBaseParasite"/>
        </authorList>
    </citation>
    <scope>IDENTIFICATION</scope>
</reference>
<name>A0A914X2W4_9BILA</name>
<dbReference type="AlphaFoldDB" id="A0A914X2W4"/>
<evidence type="ECO:0000256" key="1">
    <source>
        <dbReference type="SAM" id="SignalP"/>
    </source>
</evidence>
<accession>A0A914X2W4</accession>
<evidence type="ECO:0000313" key="2">
    <source>
        <dbReference type="Proteomes" id="UP000887566"/>
    </source>
</evidence>
<dbReference type="Proteomes" id="UP000887566">
    <property type="component" value="Unplaced"/>
</dbReference>
<keyword evidence="2" id="KW-1185">Reference proteome</keyword>
<proteinExistence type="predicted"/>
<feature type="signal peptide" evidence="1">
    <location>
        <begin position="1"/>
        <end position="18"/>
    </location>
</feature>
<protein>
    <submittedName>
        <fullName evidence="3">Uncharacterized protein</fullName>
    </submittedName>
</protein>
<organism evidence="2 3">
    <name type="scientific">Plectus sambesii</name>
    <dbReference type="NCBI Taxonomy" id="2011161"/>
    <lineage>
        <taxon>Eukaryota</taxon>
        <taxon>Metazoa</taxon>
        <taxon>Ecdysozoa</taxon>
        <taxon>Nematoda</taxon>
        <taxon>Chromadorea</taxon>
        <taxon>Plectida</taxon>
        <taxon>Plectina</taxon>
        <taxon>Plectoidea</taxon>
        <taxon>Plectidae</taxon>
        <taxon>Plectus</taxon>
    </lineage>
</organism>
<evidence type="ECO:0000313" key="3">
    <source>
        <dbReference type="WBParaSite" id="PSAMB.scaffold642size44778.g7662.t1"/>
    </source>
</evidence>
<sequence length="150" mass="16134">MWLLIASLLAVHALSAVAAPTTGTNFVFAFPCIGNSANLFVFIANPNNVDASISIYSSDPDFDPIEQSVDAQSTQQIQFYDPDMQLCSAQSQVAQRGVLVQSDQPISVYVDIETTDAGIKYTASVFSTYSGQTYANTKFNIGFDLPAATE</sequence>